<dbReference type="InterPro" id="IPR036034">
    <property type="entry name" value="PDZ_sf"/>
</dbReference>
<dbReference type="Gene3D" id="2.30.42.10">
    <property type="match status" value="1"/>
</dbReference>
<dbReference type="InterPro" id="IPR005151">
    <property type="entry name" value="Tail-specific_protease"/>
</dbReference>
<dbReference type="GO" id="GO:0007165">
    <property type="term" value="P:signal transduction"/>
    <property type="evidence" value="ECO:0007669"/>
    <property type="project" value="TreeGrafter"/>
</dbReference>
<evidence type="ECO:0000256" key="2">
    <source>
        <dbReference type="ARBA" id="ARBA00022670"/>
    </source>
</evidence>
<dbReference type="PANTHER" id="PTHR32060">
    <property type="entry name" value="TAIL-SPECIFIC PROTEASE"/>
    <property type="match status" value="1"/>
</dbReference>
<dbReference type="NCBIfam" id="TIGR00225">
    <property type="entry name" value="prc"/>
    <property type="match status" value="1"/>
</dbReference>
<evidence type="ECO:0000313" key="8">
    <source>
        <dbReference type="Proteomes" id="UP000177117"/>
    </source>
</evidence>
<dbReference type="SUPFAM" id="SSF50156">
    <property type="entry name" value="PDZ domain-like"/>
    <property type="match status" value="1"/>
</dbReference>
<organism evidence="7 8">
    <name type="scientific">Candidatus Yanofskybacteria bacterium RIFCSPHIGHO2_01_FULL_41_53</name>
    <dbReference type="NCBI Taxonomy" id="1802663"/>
    <lineage>
        <taxon>Bacteria</taxon>
        <taxon>Candidatus Yanofskyibacteriota</taxon>
    </lineage>
</organism>
<keyword evidence="3 5" id="KW-0378">Hydrolase</keyword>
<dbReference type="SMART" id="SM00245">
    <property type="entry name" value="TSPc"/>
    <property type="match status" value="1"/>
</dbReference>
<protein>
    <recommendedName>
        <fullName evidence="6">PDZ domain-containing protein</fullName>
    </recommendedName>
</protein>
<evidence type="ECO:0000256" key="5">
    <source>
        <dbReference type="RuleBase" id="RU004404"/>
    </source>
</evidence>
<proteinExistence type="inferred from homology"/>
<keyword evidence="2 5" id="KW-0645">Protease</keyword>
<dbReference type="AlphaFoldDB" id="A0A1F8EHY8"/>
<dbReference type="PROSITE" id="PS50106">
    <property type="entry name" value="PDZ"/>
    <property type="match status" value="1"/>
</dbReference>
<dbReference type="Pfam" id="PF22694">
    <property type="entry name" value="CtpB_N-like"/>
    <property type="match status" value="1"/>
</dbReference>
<gene>
    <name evidence="7" type="ORF">A2650_03730</name>
</gene>
<accession>A0A1F8EHY8</accession>
<dbReference type="CDD" id="cd06782">
    <property type="entry name" value="cpPDZ_CPP-like"/>
    <property type="match status" value="1"/>
</dbReference>
<evidence type="ECO:0000256" key="1">
    <source>
        <dbReference type="ARBA" id="ARBA00009179"/>
    </source>
</evidence>
<dbReference type="GO" id="GO:0008236">
    <property type="term" value="F:serine-type peptidase activity"/>
    <property type="evidence" value="ECO:0007669"/>
    <property type="project" value="UniProtKB-KW"/>
</dbReference>
<dbReference type="InterPro" id="IPR055210">
    <property type="entry name" value="CtpA/B_N"/>
</dbReference>
<dbReference type="Gene3D" id="3.30.750.44">
    <property type="match status" value="1"/>
</dbReference>
<dbReference type="InterPro" id="IPR029045">
    <property type="entry name" value="ClpP/crotonase-like_dom_sf"/>
</dbReference>
<evidence type="ECO:0000256" key="3">
    <source>
        <dbReference type="ARBA" id="ARBA00022801"/>
    </source>
</evidence>
<keyword evidence="4 5" id="KW-0720">Serine protease</keyword>
<dbReference type="InterPro" id="IPR041489">
    <property type="entry name" value="PDZ_6"/>
</dbReference>
<dbReference type="CDD" id="cd07560">
    <property type="entry name" value="Peptidase_S41_CPP"/>
    <property type="match status" value="1"/>
</dbReference>
<dbReference type="Pfam" id="PF03572">
    <property type="entry name" value="Peptidase_S41"/>
    <property type="match status" value="1"/>
</dbReference>
<name>A0A1F8EHY8_9BACT</name>
<evidence type="ECO:0000259" key="6">
    <source>
        <dbReference type="PROSITE" id="PS50106"/>
    </source>
</evidence>
<evidence type="ECO:0000256" key="4">
    <source>
        <dbReference type="ARBA" id="ARBA00022825"/>
    </source>
</evidence>
<dbReference type="Gene3D" id="3.90.226.10">
    <property type="entry name" value="2-enoyl-CoA Hydratase, Chain A, domain 1"/>
    <property type="match status" value="1"/>
</dbReference>
<dbReference type="InterPro" id="IPR001478">
    <property type="entry name" value="PDZ"/>
</dbReference>
<dbReference type="FunFam" id="2.30.42.10:FF:000063">
    <property type="entry name" value="Peptidase, S41 family"/>
    <property type="match status" value="1"/>
</dbReference>
<dbReference type="GO" id="GO:0004175">
    <property type="term" value="F:endopeptidase activity"/>
    <property type="evidence" value="ECO:0007669"/>
    <property type="project" value="TreeGrafter"/>
</dbReference>
<dbReference type="Proteomes" id="UP000177117">
    <property type="component" value="Unassembled WGS sequence"/>
</dbReference>
<dbReference type="SMART" id="SM00228">
    <property type="entry name" value="PDZ"/>
    <property type="match status" value="1"/>
</dbReference>
<dbReference type="Pfam" id="PF17820">
    <property type="entry name" value="PDZ_6"/>
    <property type="match status" value="1"/>
</dbReference>
<dbReference type="GO" id="GO:0030288">
    <property type="term" value="C:outer membrane-bounded periplasmic space"/>
    <property type="evidence" value="ECO:0007669"/>
    <property type="project" value="TreeGrafter"/>
</dbReference>
<dbReference type="InterPro" id="IPR004447">
    <property type="entry name" value="Peptidase_S41A"/>
</dbReference>
<evidence type="ECO:0000313" key="7">
    <source>
        <dbReference type="EMBL" id="OGN00467.1"/>
    </source>
</evidence>
<comment type="similarity">
    <text evidence="1 5">Belongs to the peptidase S41A family.</text>
</comment>
<comment type="caution">
    <text evidence="7">The sequence shown here is derived from an EMBL/GenBank/DDBJ whole genome shotgun (WGS) entry which is preliminary data.</text>
</comment>
<reference evidence="7 8" key="1">
    <citation type="journal article" date="2016" name="Nat. Commun.">
        <title>Thousands of microbial genomes shed light on interconnected biogeochemical processes in an aquifer system.</title>
        <authorList>
            <person name="Anantharaman K."/>
            <person name="Brown C.T."/>
            <person name="Hug L.A."/>
            <person name="Sharon I."/>
            <person name="Castelle C.J."/>
            <person name="Probst A.J."/>
            <person name="Thomas B.C."/>
            <person name="Singh A."/>
            <person name="Wilkins M.J."/>
            <person name="Karaoz U."/>
            <person name="Brodie E.L."/>
            <person name="Williams K.H."/>
            <person name="Hubbard S.S."/>
            <person name="Banfield J.F."/>
        </authorList>
    </citation>
    <scope>NUCLEOTIDE SEQUENCE [LARGE SCALE GENOMIC DNA]</scope>
</reference>
<feature type="domain" description="PDZ" evidence="6">
    <location>
        <begin position="105"/>
        <end position="173"/>
    </location>
</feature>
<dbReference type="EMBL" id="MGJD01000021">
    <property type="protein sequence ID" value="OGN00467.1"/>
    <property type="molecule type" value="Genomic_DNA"/>
</dbReference>
<dbReference type="GO" id="GO:0006508">
    <property type="term" value="P:proteolysis"/>
    <property type="evidence" value="ECO:0007669"/>
    <property type="project" value="UniProtKB-KW"/>
</dbReference>
<dbReference type="PANTHER" id="PTHR32060:SF30">
    <property type="entry name" value="CARBOXY-TERMINAL PROCESSING PROTEASE CTPA"/>
    <property type="match status" value="1"/>
</dbReference>
<sequence>MSSTGRKILIASVILSLAVGFGGGVLVVQHKLADSLPVVRELINRDLGKPEELDFALFWQVWEALNGKYVDPKKLDMQEMLYGAIEGMVNSIGDPYTVFFEPIISTKFQEEISGSFGGVGIEIGKRDNVVTVIAPVKDTPADKAGIKAGDKVLRVDGKPTAELSIEEVVNLIRGKEGTKVVLTVASNGDARDVELIREKIRIPSIKWQLLEGDIAYLQIYTFNQNVDSDFEKAVGEILKSSATKLVLDLRNNPGGLLDSAISLAGWFLDNNQVVTMEEFRDGTRQEFRSDGRGALKIYPTVVLINGGSASASEILAGALNDNKNIQLVGEKSFGKGSVQELEKFDNGSSLKVTIARWLTPKGRSITDLGIEPNYEVKLPENPEEGMLEFGKPGKDPQLDKAIELLR</sequence>
<dbReference type="SUPFAM" id="SSF52096">
    <property type="entry name" value="ClpP/crotonase"/>
    <property type="match status" value="1"/>
</dbReference>